<dbReference type="Proteomes" id="UP000006655">
    <property type="component" value="Chromosome"/>
</dbReference>
<dbReference type="SUPFAM" id="SSF50331">
    <property type="entry name" value="MOP-like"/>
    <property type="match status" value="1"/>
</dbReference>
<dbReference type="PANTHER" id="PTHR42781">
    <property type="entry name" value="SPERMIDINE/PUTRESCINE IMPORT ATP-BINDING PROTEIN POTA"/>
    <property type="match status" value="1"/>
</dbReference>
<dbReference type="PATRIC" id="fig|504728.9.peg.2304"/>
<evidence type="ECO:0000259" key="4">
    <source>
        <dbReference type="PROSITE" id="PS50893"/>
    </source>
</evidence>
<dbReference type="Pfam" id="PF00005">
    <property type="entry name" value="ABC_tran"/>
    <property type="match status" value="1"/>
</dbReference>
<dbReference type="SUPFAM" id="SSF52540">
    <property type="entry name" value="P-loop containing nucleoside triphosphate hydrolases"/>
    <property type="match status" value="1"/>
</dbReference>
<dbReference type="InterPro" id="IPR027417">
    <property type="entry name" value="P-loop_NTPase"/>
</dbReference>
<name>D3PL01_MEIRD</name>
<keyword evidence="1" id="KW-0813">Transport</keyword>
<dbReference type="InterPro" id="IPR050093">
    <property type="entry name" value="ABC_SmlMolc_Importer"/>
</dbReference>
<dbReference type="FunFam" id="3.40.50.300:FF:000425">
    <property type="entry name" value="Probable ABC transporter, ATP-binding subunit"/>
    <property type="match status" value="1"/>
</dbReference>
<evidence type="ECO:0000256" key="3">
    <source>
        <dbReference type="ARBA" id="ARBA00022840"/>
    </source>
</evidence>
<dbReference type="InterPro" id="IPR017871">
    <property type="entry name" value="ABC_transporter-like_CS"/>
</dbReference>
<dbReference type="AlphaFoldDB" id="D3PL01"/>
<dbReference type="KEGG" id="mre:K649_11175"/>
<dbReference type="InterPro" id="IPR003593">
    <property type="entry name" value="AAA+_ATPase"/>
</dbReference>
<evidence type="ECO:0000313" key="5">
    <source>
        <dbReference type="EMBL" id="ADD29025.1"/>
    </source>
</evidence>
<dbReference type="GO" id="GO:0022857">
    <property type="term" value="F:transmembrane transporter activity"/>
    <property type="evidence" value="ECO:0007669"/>
    <property type="project" value="InterPro"/>
</dbReference>
<reference evidence="6 8" key="3">
    <citation type="submission" date="2013-04" db="EMBL/GenBank/DDBJ databases">
        <authorList>
            <person name="Chin J."/>
            <person name="Alexander D.H."/>
            <person name="Marks P."/>
            <person name="Korlach J."/>
            <person name="Clum A."/>
            <person name="Copeland A."/>
        </authorList>
    </citation>
    <scope>NUCLEOTIDE SEQUENCE [LARGE SCALE GENOMIC DNA]</scope>
    <source>
        <strain evidence="8">ATCC 35948 / DSM 1279 / VKM B-1258 / 21</strain>
        <strain evidence="6">DSM 1279</strain>
    </source>
</reference>
<accession>D3PL01</accession>
<gene>
    <name evidence="5" type="ordered locus">Mrub_2272</name>
    <name evidence="6" type="ORF">K649_11175</name>
</gene>
<dbReference type="SMART" id="SM00382">
    <property type="entry name" value="AAA"/>
    <property type="match status" value="1"/>
</dbReference>
<reference evidence="6" key="2">
    <citation type="submission" date="2013-04" db="EMBL/GenBank/DDBJ databases">
        <title>Non-Hybrid, Finished Microbial Genome Assemblies from Long-Read SMRT Sequencing Data.</title>
        <authorList>
            <person name="Klammer A."/>
            <person name="Drake J."/>
            <person name="Heiner C."/>
            <person name="Clum A."/>
            <person name="Copeland A."/>
            <person name="Huddleston J."/>
            <person name="Eichler E."/>
            <person name="Turner S.W."/>
        </authorList>
    </citation>
    <scope>NUCLEOTIDE SEQUENCE</scope>
    <source>
        <strain evidence="6">DSM 1279</strain>
    </source>
</reference>
<dbReference type="Proteomes" id="UP000013026">
    <property type="component" value="Chromosome"/>
</dbReference>
<keyword evidence="3" id="KW-0067">ATP-binding</keyword>
<dbReference type="PROSITE" id="PS50893">
    <property type="entry name" value="ABC_TRANSPORTER_2"/>
    <property type="match status" value="1"/>
</dbReference>
<evidence type="ECO:0000313" key="8">
    <source>
        <dbReference type="Proteomes" id="UP000013026"/>
    </source>
</evidence>
<dbReference type="PANTHER" id="PTHR42781:SF4">
    <property type="entry name" value="SPERMIDINE_PUTRESCINE IMPORT ATP-BINDING PROTEIN POTA"/>
    <property type="match status" value="1"/>
</dbReference>
<dbReference type="Gene3D" id="3.40.50.300">
    <property type="entry name" value="P-loop containing nucleotide triphosphate hydrolases"/>
    <property type="match status" value="1"/>
</dbReference>
<dbReference type="GO" id="GO:0015697">
    <property type="term" value="P:quaternary ammonium group transport"/>
    <property type="evidence" value="ECO:0007669"/>
    <property type="project" value="UniProtKB-ARBA"/>
</dbReference>
<dbReference type="InterPro" id="IPR003439">
    <property type="entry name" value="ABC_transporter-like_ATP-bd"/>
</dbReference>
<dbReference type="Pfam" id="PF08402">
    <property type="entry name" value="TOBE_2"/>
    <property type="match status" value="1"/>
</dbReference>
<sequence length="363" mass="39670">MNTQHAERPTSPTQAHAPILRVQGLTKRFHPDFPPVVENVGFTVEQGEVFALLGPSGCGKTTTLRLIAGFEQPESGQVWLEGREITRLPAEERGIGFVFQDYALFPHLSVFENVAFGLRRLRGKVRQARVLEVLGLVGLTVFKDRKPGELSGGQQQRVALARAIAPGPKLVLLDEPFSSLDAALRQATRDEVRALLKQAGIGAILVTHDQEEALSFADRLAVMRSGQLEQVGTPEEVYHRPRTPFVAQFLGRTNLIPGEARGLEAETPLGRILLSEEAHGAVLLSLRPEGLGLAMPLGHLGISGKQLEGTVLAREFKGHDMTYRVQLGNRELIVQESPESPFRPGDKVRVLVRAKAVVVGRGQ</sequence>
<evidence type="ECO:0000256" key="2">
    <source>
        <dbReference type="ARBA" id="ARBA00022741"/>
    </source>
</evidence>
<feature type="domain" description="ABC transporter" evidence="4">
    <location>
        <begin position="20"/>
        <end position="250"/>
    </location>
</feature>
<dbReference type="STRING" id="504728.K649_11175"/>
<dbReference type="eggNOG" id="COG3842">
    <property type="taxonomic scope" value="Bacteria"/>
</dbReference>
<keyword evidence="7" id="KW-1185">Reference proteome</keyword>
<dbReference type="RefSeq" id="WP_013014523.1">
    <property type="nucleotide sequence ID" value="NC_013946.1"/>
</dbReference>
<evidence type="ECO:0000313" key="6">
    <source>
        <dbReference type="EMBL" id="AGK05525.1"/>
    </source>
</evidence>
<proteinExistence type="predicted"/>
<dbReference type="OrthoDB" id="25822at2"/>
<dbReference type="GO" id="GO:0043190">
    <property type="term" value="C:ATP-binding cassette (ABC) transporter complex"/>
    <property type="evidence" value="ECO:0007669"/>
    <property type="project" value="InterPro"/>
</dbReference>
<dbReference type="EMBL" id="CP001743">
    <property type="protein sequence ID" value="ADD29025.1"/>
    <property type="molecule type" value="Genomic_DNA"/>
</dbReference>
<protein>
    <submittedName>
        <fullName evidence="5 6">ABC transporter</fullName>
    </submittedName>
</protein>
<evidence type="ECO:0000313" key="7">
    <source>
        <dbReference type="Proteomes" id="UP000006655"/>
    </source>
</evidence>
<evidence type="ECO:0000256" key="1">
    <source>
        <dbReference type="ARBA" id="ARBA00022448"/>
    </source>
</evidence>
<organism evidence="6 8">
    <name type="scientific">Meiothermus ruber (strain ATCC 35948 / DSM 1279 / VKM B-1258 / 21)</name>
    <name type="common">Thermus ruber</name>
    <dbReference type="NCBI Taxonomy" id="504728"/>
    <lineage>
        <taxon>Bacteria</taxon>
        <taxon>Thermotogati</taxon>
        <taxon>Deinococcota</taxon>
        <taxon>Deinococci</taxon>
        <taxon>Thermales</taxon>
        <taxon>Thermaceae</taxon>
        <taxon>Meiothermus</taxon>
    </lineage>
</organism>
<dbReference type="KEGG" id="mrb:Mrub_2272"/>
<dbReference type="InterPro" id="IPR008995">
    <property type="entry name" value="Mo/tungstate-bd_C_term_dom"/>
</dbReference>
<dbReference type="GO" id="GO:0016887">
    <property type="term" value="F:ATP hydrolysis activity"/>
    <property type="evidence" value="ECO:0007669"/>
    <property type="project" value="InterPro"/>
</dbReference>
<dbReference type="GO" id="GO:0005524">
    <property type="term" value="F:ATP binding"/>
    <property type="evidence" value="ECO:0007669"/>
    <property type="project" value="UniProtKB-KW"/>
</dbReference>
<dbReference type="PROSITE" id="PS00211">
    <property type="entry name" value="ABC_TRANSPORTER_1"/>
    <property type="match status" value="1"/>
</dbReference>
<keyword evidence="2" id="KW-0547">Nucleotide-binding</keyword>
<dbReference type="EMBL" id="CP005385">
    <property type="protein sequence ID" value="AGK05525.1"/>
    <property type="molecule type" value="Genomic_DNA"/>
</dbReference>
<dbReference type="InterPro" id="IPR013611">
    <property type="entry name" value="Transp-assoc_OB_typ2"/>
</dbReference>
<reference evidence="5 7" key="1">
    <citation type="journal article" date="2010" name="Stand. Genomic Sci.">
        <title>Complete genome sequence of Meiothermus ruber type strain (21).</title>
        <authorList>
            <person name="Tindall B.J."/>
            <person name="Sikorski J."/>
            <person name="Lucas S."/>
            <person name="Goltsman E."/>
            <person name="Copeland A."/>
            <person name="Glavina Del Rio T."/>
            <person name="Nolan M."/>
            <person name="Tice H."/>
            <person name="Cheng J.F."/>
            <person name="Han C."/>
            <person name="Pitluck S."/>
            <person name="Liolios K."/>
            <person name="Ivanova N."/>
            <person name="Mavromatis K."/>
            <person name="Ovchinnikova G."/>
            <person name="Pati A."/>
            <person name="Fahnrich R."/>
            <person name="Goodwin L."/>
            <person name="Chen A."/>
            <person name="Palaniappan K."/>
            <person name="Land M."/>
            <person name="Hauser L."/>
            <person name="Chang Y.J."/>
            <person name="Jeffries C.D."/>
            <person name="Rohde M."/>
            <person name="Goker M."/>
            <person name="Woyke T."/>
            <person name="Bristow J."/>
            <person name="Eisen J.A."/>
            <person name="Markowitz V."/>
            <person name="Hugenholtz P."/>
            <person name="Kyrpides N.C."/>
            <person name="Klenk H.P."/>
            <person name="Lapidus A."/>
        </authorList>
    </citation>
    <scope>NUCLEOTIDE SEQUENCE [LARGE SCALE GENOMIC DNA]</scope>
    <source>
        <strain evidence="7">ATCC 35948 / DSM 1279 / VKM B-1258 / 21</strain>
        <strain evidence="5">DSM 1279</strain>
    </source>
</reference>